<sequence>MRSHQQGHVVADTASSESTKLKRHARVRHLFVCWTRAELFVALPAAIASVIVAGTTTVYALVIGDIFQVVTNFGNNALGAHEAVRQISTCQIRDLQAANSQLLGYVVRDLFVSIACLIVAFTKSWEVTLGLLASLPVSLVILRVLGRGLKPSSEGQRVMLNQAAKHATASLVAIDLVKVFDGYDTELRQYMNDLRGATHHYTKQALCASAQMAYVKFWMINLFLIGFWLGVTLVSKGKANAGNVLTAFYAVLVAFQATESLGTQWVTVLKGTVAGEALEVMLEASEVQQPLAVPNCKLRPAKPPSDVLFDNVSFAYPSNPTKMVLDRCNILFPAGQVSFVVGRSGSGKSTIADLLVQFYRPTSGRILIDGVPANLLDAHWLHQHIALIQQSSTVFNGTFGWNVSLGSSSEPSQVSLAEIKKACETALLQSTISGLPQGLETVIGPRGVSLSGGQQQRLALARAKIRNPAILVLDETTSGLDPSSAQMVLEAVRTWRRGKTTIVITHDISQIASEDYVFVMHQGRLAQKGVFGFLAQQDGGAMQSLLQAAHTAGHEEACVTPVTGLNLQPSSNPGAFASRPSEWRQSIVEKWLPTSANQPPTSHATFKKASVLAVAPASYSSQSRTPTLNVCSLPYHSLQRSTDSAIPAGTLNQNQDRGSLDLMRERGELAAQVRRRRNADDDDGPRRIAEAFLSSSTKTQVDLEPQEQLQKATKKKNVCKSLSSPALTTTTLRSILRTIWPTLNTASRLDLVLACVACIMVAGGNPAFSFVFARMVESFWAPGPDKEAVGRPWALVLLGLSVIDGMAVFASFYLAERVGIAWVNALRIQALTRLLRQPRSWWYIPQNRHEDCCAGSGDNAESDKQPPSINAIVECLDRGGEEMRKLVSVFLPILMMATGMVVFSLSWALAVSWKLTLVALASGPLIVVAVTRVASRTSNTWEARSNRVAEAVSAVFSEVFLNIRVVRSLTLETYFEEGLLAQSVQAAYHTGFSRAWRTGVPYGFSQGLSSWMTALMFYYGATLLIAGKGTEPASTAGAGTLIQVVNLLLFSVGTAAAMLGNVPQIAASRAVAAQILFYAHLPLHASHEHPTSAVPIRPTHLFPIRMRNLTFRYAANTHSNKTFPEGTVRHLTPAVLHNLSLEIRTHELVGVVGPSGSGKSTILSLLLRLYQDDSVRDTGLSALTFGGVPANQLDTQALRALMAYVPQQPYLFPTSIRNNIAYGPRKAAAVATTSVEEAGRAAGIGSFVLSLPQGYDTIVGDNSIGNSGESVAAPSAISALSGGQAQRVCIARALLRRPQLLVLDEPTSALDAASAESVRQLLRGLVDRTEEYGGYECPPSIVVATHSKAMMRLCDRLIVVWDGAVVGCGSYSGLLQQSDGLFAQLINEVDD</sequence>
<dbReference type="InterPro" id="IPR003593">
    <property type="entry name" value="AAA+_ATPase"/>
</dbReference>
<dbReference type="EMBL" id="AZHD01000012">
    <property type="protein sequence ID" value="OAA58370.1"/>
    <property type="molecule type" value="Genomic_DNA"/>
</dbReference>
<feature type="transmembrane region" description="Helical" evidence="7">
    <location>
        <begin position="751"/>
        <end position="773"/>
    </location>
</feature>
<comment type="caution">
    <text evidence="10">The sequence shown here is derived from an EMBL/GenBank/DDBJ whole genome shotgun (WGS) entry which is preliminary data.</text>
</comment>
<evidence type="ECO:0000256" key="4">
    <source>
        <dbReference type="ARBA" id="ARBA00022840"/>
    </source>
</evidence>
<keyword evidence="5 7" id="KW-1133">Transmembrane helix</keyword>
<dbReference type="CDD" id="cd18578">
    <property type="entry name" value="ABC_6TM_Pgp_ABCB1_D2_like"/>
    <property type="match status" value="1"/>
</dbReference>
<dbReference type="PROSITE" id="PS50893">
    <property type="entry name" value="ABC_TRANSPORTER_2"/>
    <property type="match status" value="2"/>
</dbReference>
<dbReference type="PANTHER" id="PTHR43394">
    <property type="entry name" value="ATP-DEPENDENT PERMEASE MDL1, MITOCHONDRIAL"/>
    <property type="match status" value="1"/>
</dbReference>
<reference evidence="10 11" key="1">
    <citation type="journal article" date="2016" name="Genome Biol. Evol.">
        <title>Divergent and convergent evolution of fungal pathogenicity.</title>
        <authorList>
            <person name="Shang Y."/>
            <person name="Xiao G."/>
            <person name="Zheng P."/>
            <person name="Cen K."/>
            <person name="Zhan S."/>
            <person name="Wang C."/>
        </authorList>
    </citation>
    <scope>NUCLEOTIDE SEQUENCE [LARGE SCALE GENOMIC DNA]</scope>
    <source>
        <strain evidence="10 11">RCEF 264</strain>
    </source>
</reference>
<keyword evidence="3" id="KW-0547">Nucleotide-binding</keyword>
<dbReference type="Gene3D" id="3.40.50.300">
    <property type="entry name" value="P-loop containing nucleotide triphosphate hydrolases"/>
    <property type="match status" value="2"/>
</dbReference>
<accession>A0A167R8N0</accession>
<gene>
    <name evidence="10" type="ORF">SPI_06443</name>
</gene>
<dbReference type="InterPro" id="IPR017871">
    <property type="entry name" value="ABC_transporter-like_CS"/>
</dbReference>
<keyword evidence="4" id="KW-0067">ATP-binding</keyword>
<feature type="transmembrane region" description="Helical" evidence="7">
    <location>
        <begin position="240"/>
        <end position="257"/>
    </location>
</feature>
<feature type="transmembrane region" description="Helical" evidence="7">
    <location>
        <begin position="915"/>
        <end position="935"/>
    </location>
</feature>
<evidence type="ECO:0000259" key="8">
    <source>
        <dbReference type="PROSITE" id="PS50893"/>
    </source>
</evidence>
<dbReference type="SUPFAM" id="SSF90123">
    <property type="entry name" value="ABC transporter transmembrane region"/>
    <property type="match status" value="2"/>
</dbReference>
<protein>
    <submittedName>
        <fullName evidence="10">ABC a-pheromone efflux pump</fullName>
    </submittedName>
</protein>
<feature type="domain" description="ABC transporter" evidence="8">
    <location>
        <begin position="307"/>
        <end position="547"/>
    </location>
</feature>
<proteinExistence type="predicted"/>
<evidence type="ECO:0000259" key="9">
    <source>
        <dbReference type="PROSITE" id="PS50929"/>
    </source>
</evidence>
<dbReference type="GO" id="GO:0005743">
    <property type="term" value="C:mitochondrial inner membrane"/>
    <property type="evidence" value="ECO:0007669"/>
    <property type="project" value="TreeGrafter"/>
</dbReference>
<keyword evidence="11" id="KW-1185">Reference proteome</keyword>
<feature type="transmembrane region" description="Helical" evidence="7">
    <location>
        <begin position="1038"/>
        <end position="1059"/>
    </location>
</feature>
<dbReference type="Gene3D" id="1.20.1560.10">
    <property type="entry name" value="ABC transporter type 1, transmembrane domain"/>
    <property type="match status" value="2"/>
</dbReference>
<feature type="transmembrane region" description="Helical" evidence="7">
    <location>
        <begin position="39"/>
        <end position="62"/>
    </location>
</feature>
<feature type="transmembrane region" description="Helical" evidence="7">
    <location>
        <begin position="793"/>
        <end position="815"/>
    </location>
</feature>
<feature type="transmembrane region" description="Helical" evidence="7">
    <location>
        <begin position="213"/>
        <end position="234"/>
    </location>
</feature>
<dbReference type="SUPFAM" id="SSF52540">
    <property type="entry name" value="P-loop containing nucleoside triphosphate hydrolases"/>
    <property type="match status" value="2"/>
</dbReference>
<organism evidence="10 11">
    <name type="scientific">Niveomyces insectorum RCEF 264</name>
    <dbReference type="NCBI Taxonomy" id="1081102"/>
    <lineage>
        <taxon>Eukaryota</taxon>
        <taxon>Fungi</taxon>
        <taxon>Dikarya</taxon>
        <taxon>Ascomycota</taxon>
        <taxon>Pezizomycotina</taxon>
        <taxon>Sordariomycetes</taxon>
        <taxon>Hypocreomycetidae</taxon>
        <taxon>Hypocreales</taxon>
        <taxon>Cordycipitaceae</taxon>
        <taxon>Niveomyces</taxon>
    </lineage>
</organism>
<feature type="transmembrane region" description="Helical" evidence="7">
    <location>
        <begin position="1008"/>
        <end position="1026"/>
    </location>
</feature>
<dbReference type="InterPro" id="IPR011527">
    <property type="entry name" value="ABC1_TM_dom"/>
</dbReference>
<evidence type="ECO:0000313" key="11">
    <source>
        <dbReference type="Proteomes" id="UP000076874"/>
    </source>
</evidence>
<dbReference type="PROSITE" id="PS50929">
    <property type="entry name" value="ABC_TM1F"/>
    <property type="match status" value="2"/>
</dbReference>
<evidence type="ECO:0000313" key="10">
    <source>
        <dbReference type="EMBL" id="OAA58370.1"/>
    </source>
</evidence>
<dbReference type="Pfam" id="PF00664">
    <property type="entry name" value="ABC_membrane"/>
    <property type="match status" value="3"/>
</dbReference>
<dbReference type="InterPro" id="IPR027417">
    <property type="entry name" value="P-loop_NTPase"/>
</dbReference>
<dbReference type="STRING" id="1081102.A0A167R8N0"/>
<feature type="domain" description="ABC transmembrane type-1" evidence="9">
    <location>
        <begin position="752"/>
        <end position="1067"/>
    </location>
</feature>
<feature type="domain" description="ABC transporter" evidence="8">
    <location>
        <begin position="1104"/>
        <end position="1387"/>
    </location>
</feature>
<dbReference type="InterPro" id="IPR036640">
    <property type="entry name" value="ABC1_TM_sf"/>
</dbReference>
<evidence type="ECO:0000256" key="5">
    <source>
        <dbReference type="ARBA" id="ARBA00022989"/>
    </source>
</evidence>
<dbReference type="PANTHER" id="PTHR43394:SF15">
    <property type="entry name" value="ALPHA-FACTOR-TRANSPORTING ATPASE"/>
    <property type="match status" value="1"/>
</dbReference>
<dbReference type="GO" id="GO:0016887">
    <property type="term" value="F:ATP hydrolysis activity"/>
    <property type="evidence" value="ECO:0007669"/>
    <property type="project" value="InterPro"/>
</dbReference>
<dbReference type="Pfam" id="PF00005">
    <property type="entry name" value="ABC_tran"/>
    <property type="match status" value="2"/>
</dbReference>
<feature type="transmembrane region" description="Helical" evidence="7">
    <location>
        <begin position="886"/>
        <end position="909"/>
    </location>
</feature>
<dbReference type="GO" id="GO:0005524">
    <property type="term" value="F:ATP binding"/>
    <property type="evidence" value="ECO:0007669"/>
    <property type="project" value="UniProtKB-KW"/>
</dbReference>
<evidence type="ECO:0000256" key="3">
    <source>
        <dbReference type="ARBA" id="ARBA00022741"/>
    </source>
</evidence>
<evidence type="ECO:0000256" key="7">
    <source>
        <dbReference type="SAM" id="Phobius"/>
    </source>
</evidence>
<dbReference type="PROSITE" id="PS00211">
    <property type="entry name" value="ABC_TRANSPORTER_1"/>
    <property type="match status" value="1"/>
</dbReference>
<dbReference type="GO" id="GO:0015421">
    <property type="term" value="F:ABC-type oligopeptide transporter activity"/>
    <property type="evidence" value="ECO:0007669"/>
    <property type="project" value="TreeGrafter"/>
</dbReference>
<dbReference type="SMART" id="SM00382">
    <property type="entry name" value="AAA"/>
    <property type="match status" value="2"/>
</dbReference>
<name>A0A167R8N0_9HYPO</name>
<comment type="subcellular location">
    <subcellularLocation>
        <location evidence="1">Membrane</location>
        <topology evidence="1">Multi-pass membrane protein</topology>
    </subcellularLocation>
</comment>
<evidence type="ECO:0000256" key="6">
    <source>
        <dbReference type="ARBA" id="ARBA00023136"/>
    </source>
</evidence>
<keyword evidence="2 7" id="KW-0812">Transmembrane</keyword>
<evidence type="ECO:0000256" key="2">
    <source>
        <dbReference type="ARBA" id="ARBA00022692"/>
    </source>
</evidence>
<dbReference type="Proteomes" id="UP000076874">
    <property type="component" value="Unassembled WGS sequence"/>
</dbReference>
<evidence type="ECO:0000256" key="1">
    <source>
        <dbReference type="ARBA" id="ARBA00004141"/>
    </source>
</evidence>
<keyword evidence="6 7" id="KW-0472">Membrane</keyword>
<dbReference type="InterPro" id="IPR003439">
    <property type="entry name" value="ABC_transporter-like_ATP-bd"/>
</dbReference>
<dbReference type="GO" id="GO:0090374">
    <property type="term" value="P:oligopeptide export from mitochondrion"/>
    <property type="evidence" value="ECO:0007669"/>
    <property type="project" value="TreeGrafter"/>
</dbReference>
<dbReference type="InterPro" id="IPR039421">
    <property type="entry name" value="Type_1_exporter"/>
</dbReference>
<dbReference type="FunFam" id="3.40.50.300:FF:001471">
    <property type="entry name" value="P-loop containing nucleoside triphosphate hydrolase protein"/>
    <property type="match status" value="1"/>
</dbReference>
<dbReference type="OrthoDB" id="6500128at2759"/>
<feature type="domain" description="ABC transmembrane type-1" evidence="9">
    <location>
        <begin position="92"/>
        <end position="270"/>
    </location>
</feature>